<evidence type="ECO:0000313" key="5">
    <source>
        <dbReference type="Proteomes" id="UP001151529"/>
    </source>
</evidence>
<dbReference type="EMBL" id="CAADRP010000091">
    <property type="protein sequence ID" value="VFU22764.1"/>
    <property type="molecule type" value="Genomic_DNA"/>
</dbReference>
<gene>
    <name evidence="3" type="ORF">OIU85_009760</name>
    <name evidence="4" type="ORF">SVIM_LOCUS27490</name>
</gene>
<sequence length="102" mass="9770">MAHKLIVLALVIVTIAGLAAAAAPASSTTDVPAAEAPLSDDFIGTDDGGEASAPSDDGTTVVPGPMGSTTVAGGPSSEKDGAATLKFSSVAGVAAVAGYFFF</sequence>
<feature type="chain" id="PRO_5040693411" description="Anther-specific protein BCP1" evidence="2">
    <location>
        <begin position="22"/>
        <end position="102"/>
    </location>
</feature>
<accession>A0A6N2KHS2</accession>
<feature type="compositionally biased region" description="Low complexity" evidence="1">
    <location>
        <begin position="25"/>
        <end position="34"/>
    </location>
</feature>
<evidence type="ECO:0000256" key="1">
    <source>
        <dbReference type="SAM" id="MobiDB-lite"/>
    </source>
</evidence>
<reference evidence="3" key="2">
    <citation type="submission" date="2022-11" db="EMBL/GenBank/DDBJ databases">
        <authorList>
            <person name="Hyden B.L."/>
            <person name="Feng K."/>
            <person name="Yates T."/>
            <person name="Jawdy S."/>
            <person name="Smart L.B."/>
            <person name="Muchero W."/>
        </authorList>
    </citation>
    <scope>NUCLEOTIDE SEQUENCE</scope>
    <source>
        <tissue evidence="3">Shoot tip</tissue>
    </source>
</reference>
<feature type="region of interest" description="Disordered" evidence="1">
    <location>
        <begin position="25"/>
        <end position="77"/>
    </location>
</feature>
<dbReference type="EMBL" id="JAPFFL010000015">
    <property type="protein sequence ID" value="KAJ6676510.1"/>
    <property type="molecule type" value="Genomic_DNA"/>
</dbReference>
<protein>
    <recommendedName>
        <fullName evidence="6">Anther-specific protein BCP1</fullName>
    </recommendedName>
</protein>
<dbReference type="Proteomes" id="UP001151529">
    <property type="component" value="Chromosome 15Z"/>
</dbReference>
<evidence type="ECO:0008006" key="6">
    <source>
        <dbReference type="Google" id="ProtNLM"/>
    </source>
</evidence>
<evidence type="ECO:0000313" key="4">
    <source>
        <dbReference type="EMBL" id="VFU22764.1"/>
    </source>
</evidence>
<proteinExistence type="predicted"/>
<reference evidence="3" key="3">
    <citation type="journal article" date="2023" name="Int. J. Mol. Sci.">
        <title>De Novo Assembly and Annotation of 11 Diverse Shrub Willow (Salix) Genomes Reveals Novel Gene Organization in Sex-Linked Regions.</title>
        <authorList>
            <person name="Hyden B."/>
            <person name="Feng K."/>
            <person name="Yates T.B."/>
            <person name="Jawdy S."/>
            <person name="Cereghino C."/>
            <person name="Smart L.B."/>
            <person name="Muchero W."/>
        </authorList>
    </citation>
    <scope>NUCLEOTIDE SEQUENCE [LARGE SCALE GENOMIC DNA]</scope>
    <source>
        <tissue evidence="3">Shoot tip</tissue>
    </source>
</reference>
<keyword evidence="2" id="KW-0732">Signal</keyword>
<keyword evidence="5" id="KW-1185">Reference proteome</keyword>
<reference evidence="4" key="1">
    <citation type="submission" date="2019-03" db="EMBL/GenBank/DDBJ databases">
        <authorList>
            <person name="Mank J."/>
            <person name="Almeida P."/>
        </authorList>
    </citation>
    <scope>NUCLEOTIDE SEQUENCE</scope>
    <source>
        <strain evidence="4">78183</strain>
    </source>
</reference>
<feature type="signal peptide" evidence="2">
    <location>
        <begin position="1"/>
        <end position="21"/>
    </location>
</feature>
<dbReference type="AlphaFoldDB" id="A0A6N2KHS2"/>
<organism evidence="4">
    <name type="scientific">Salix viminalis</name>
    <name type="common">Common osier</name>
    <name type="synonym">Basket willow</name>
    <dbReference type="NCBI Taxonomy" id="40686"/>
    <lineage>
        <taxon>Eukaryota</taxon>
        <taxon>Viridiplantae</taxon>
        <taxon>Streptophyta</taxon>
        <taxon>Embryophyta</taxon>
        <taxon>Tracheophyta</taxon>
        <taxon>Spermatophyta</taxon>
        <taxon>Magnoliopsida</taxon>
        <taxon>eudicotyledons</taxon>
        <taxon>Gunneridae</taxon>
        <taxon>Pentapetalae</taxon>
        <taxon>rosids</taxon>
        <taxon>fabids</taxon>
        <taxon>Malpighiales</taxon>
        <taxon>Salicaceae</taxon>
        <taxon>Saliceae</taxon>
        <taxon>Salix</taxon>
    </lineage>
</organism>
<name>A0A6N2KHS2_SALVM</name>
<evidence type="ECO:0000256" key="2">
    <source>
        <dbReference type="SAM" id="SignalP"/>
    </source>
</evidence>
<dbReference type="OrthoDB" id="10527829at2759"/>
<evidence type="ECO:0000313" key="3">
    <source>
        <dbReference type="EMBL" id="KAJ6676510.1"/>
    </source>
</evidence>